<feature type="compositionally biased region" description="Basic and acidic residues" evidence="2">
    <location>
        <begin position="493"/>
        <end position="506"/>
    </location>
</feature>
<dbReference type="InterPro" id="IPR011990">
    <property type="entry name" value="TPR-like_helical_dom_sf"/>
</dbReference>
<dbReference type="EMBL" id="ABCS01000219">
    <property type="protein sequence ID" value="EDM73539.1"/>
    <property type="molecule type" value="Genomic_DNA"/>
</dbReference>
<dbReference type="AlphaFoldDB" id="A6GKR4"/>
<dbReference type="InterPro" id="IPR019734">
    <property type="entry name" value="TPR_rpt"/>
</dbReference>
<gene>
    <name evidence="3" type="ORF">PPSIR1_11838</name>
</gene>
<sequence length="515" mass="57397">MALGLTACTKIQSRDLIREGNTLYKNGQFVEAIEKYDASLELEPGGITVQWNRAMAAESIVLALKDSTDEADLARRKEYATVALEALSAWNDGRDKPAGFEDVPACSAPKADEEGEEGEEAAEADAEEGEEAKGDPELEAYKGHRLAILGADARCDDLIEHWRQMHMACPQNEDLYMTIAQTFEDICGMPDKADEWYVKRTEDFPESSKAWYSLATRRFGPLFPDVDSGLPFNSTLDASRRMEIADEVIKLLTTATEIEPKYRDPYVWRSMAYTQKSLAREYLDPPDTPDDAIEAIMARRDSMMAWKETKAVCDIDKIPDCPIEPEVTELFTDFDANPDAWKEQEISLWGHVVDETVKQIESHVWEIGIEIEVTPPPAEGEEGAEAPPPAPEGEGEEGEAPAKTMQMVTVRYTFLKPVAVEGEEAPDNSEEVQAQVDLWQRQKSTNYTGFLTKEGDTYVLLSKQKQFLGCCPPAPITAEEETADEARLKELYEQKKAEEEAAEAGKGKGKKGKGR</sequence>
<proteinExistence type="predicted"/>
<keyword evidence="1" id="KW-0802">TPR repeat</keyword>
<dbReference type="STRING" id="391625.PPSIR1_11838"/>
<feature type="repeat" description="TPR" evidence="1">
    <location>
        <begin position="13"/>
        <end position="46"/>
    </location>
</feature>
<feature type="region of interest" description="Disordered" evidence="2">
    <location>
        <begin position="95"/>
        <end position="138"/>
    </location>
</feature>
<evidence type="ECO:0000256" key="1">
    <source>
        <dbReference type="PROSITE-ProRule" id="PRU00339"/>
    </source>
</evidence>
<feature type="region of interest" description="Disordered" evidence="2">
    <location>
        <begin position="375"/>
        <end position="402"/>
    </location>
</feature>
<dbReference type="Proteomes" id="UP000005801">
    <property type="component" value="Unassembled WGS sequence"/>
</dbReference>
<feature type="region of interest" description="Disordered" evidence="2">
    <location>
        <begin position="493"/>
        <end position="515"/>
    </location>
</feature>
<reference evidence="3 4" key="1">
    <citation type="submission" date="2007-06" db="EMBL/GenBank/DDBJ databases">
        <authorList>
            <person name="Shimkets L."/>
            <person name="Ferriera S."/>
            <person name="Johnson J."/>
            <person name="Kravitz S."/>
            <person name="Beeson K."/>
            <person name="Sutton G."/>
            <person name="Rogers Y.-H."/>
            <person name="Friedman R."/>
            <person name="Frazier M."/>
            <person name="Venter J.C."/>
        </authorList>
    </citation>
    <scope>NUCLEOTIDE SEQUENCE [LARGE SCALE GENOMIC DNA]</scope>
    <source>
        <strain evidence="3 4">SIR-1</strain>
    </source>
</reference>
<protein>
    <submittedName>
        <fullName evidence="3">Uncharacterized protein</fullName>
    </submittedName>
</protein>
<name>A6GKR4_9BACT</name>
<organism evidence="3 4">
    <name type="scientific">Plesiocystis pacifica SIR-1</name>
    <dbReference type="NCBI Taxonomy" id="391625"/>
    <lineage>
        <taxon>Bacteria</taxon>
        <taxon>Pseudomonadati</taxon>
        <taxon>Myxococcota</taxon>
        <taxon>Polyangia</taxon>
        <taxon>Nannocystales</taxon>
        <taxon>Nannocystaceae</taxon>
        <taxon>Plesiocystis</taxon>
    </lineage>
</organism>
<evidence type="ECO:0000313" key="4">
    <source>
        <dbReference type="Proteomes" id="UP000005801"/>
    </source>
</evidence>
<dbReference type="SUPFAM" id="SSF48452">
    <property type="entry name" value="TPR-like"/>
    <property type="match status" value="1"/>
</dbReference>
<evidence type="ECO:0000313" key="3">
    <source>
        <dbReference type="EMBL" id="EDM73539.1"/>
    </source>
</evidence>
<comment type="caution">
    <text evidence="3">The sequence shown here is derived from an EMBL/GenBank/DDBJ whole genome shotgun (WGS) entry which is preliminary data.</text>
</comment>
<accession>A6GKR4</accession>
<dbReference type="PROSITE" id="PS50005">
    <property type="entry name" value="TPR"/>
    <property type="match status" value="1"/>
</dbReference>
<keyword evidence="4" id="KW-1185">Reference proteome</keyword>
<dbReference type="Gene3D" id="1.25.40.10">
    <property type="entry name" value="Tetratricopeptide repeat domain"/>
    <property type="match status" value="2"/>
</dbReference>
<feature type="compositionally biased region" description="Acidic residues" evidence="2">
    <location>
        <begin position="113"/>
        <end position="130"/>
    </location>
</feature>
<evidence type="ECO:0000256" key="2">
    <source>
        <dbReference type="SAM" id="MobiDB-lite"/>
    </source>
</evidence>